<accession>A0AA38WNX4</accession>
<keyword evidence="1" id="KW-0862">Zinc</keyword>
<feature type="compositionally biased region" description="Polar residues" evidence="3">
    <location>
        <begin position="512"/>
        <end position="540"/>
    </location>
</feature>
<comment type="caution">
    <text evidence="5">The sequence shown here is derived from an EMBL/GenBank/DDBJ whole genome shotgun (WGS) entry which is preliminary data.</text>
</comment>
<feature type="compositionally biased region" description="Polar residues" evidence="3">
    <location>
        <begin position="2102"/>
        <end position="2112"/>
    </location>
</feature>
<evidence type="ECO:0000313" key="6">
    <source>
        <dbReference type="Proteomes" id="UP001172457"/>
    </source>
</evidence>
<evidence type="ECO:0000256" key="2">
    <source>
        <dbReference type="SAM" id="Coils"/>
    </source>
</evidence>
<protein>
    <recommendedName>
        <fullName evidence="4">CCHC-type domain-containing protein</fullName>
    </recommendedName>
</protein>
<feature type="region of interest" description="Disordered" evidence="3">
    <location>
        <begin position="1208"/>
        <end position="1300"/>
    </location>
</feature>
<dbReference type="Pfam" id="PF14223">
    <property type="entry name" value="Retrotran_gag_2"/>
    <property type="match status" value="2"/>
</dbReference>
<dbReference type="InterPro" id="IPR036875">
    <property type="entry name" value="Znf_CCHC_sf"/>
</dbReference>
<evidence type="ECO:0000256" key="1">
    <source>
        <dbReference type="PROSITE-ProRule" id="PRU00047"/>
    </source>
</evidence>
<feature type="coiled-coil region" evidence="2">
    <location>
        <begin position="1822"/>
        <end position="1849"/>
    </location>
</feature>
<feature type="domain" description="CCHC-type" evidence="4">
    <location>
        <begin position="543"/>
        <end position="556"/>
    </location>
</feature>
<evidence type="ECO:0000313" key="5">
    <source>
        <dbReference type="EMBL" id="KAJ9556624.1"/>
    </source>
</evidence>
<dbReference type="SMART" id="SM00343">
    <property type="entry name" value="ZnF_C2HC"/>
    <property type="match status" value="2"/>
</dbReference>
<feature type="compositionally biased region" description="Basic and acidic residues" evidence="3">
    <location>
        <begin position="2019"/>
        <end position="2033"/>
    </location>
</feature>
<dbReference type="PANTHER" id="PTHR35317:SF31">
    <property type="entry name" value="DUF4219 DOMAIN-CONTAINING PROTEIN"/>
    <property type="match status" value="1"/>
</dbReference>
<proteinExistence type="predicted"/>
<feature type="region of interest" description="Disordered" evidence="3">
    <location>
        <begin position="1952"/>
        <end position="1972"/>
    </location>
</feature>
<keyword evidence="6" id="KW-1185">Reference proteome</keyword>
<dbReference type="Proteomes" id="UP001172457">
    <property type="component" value="Chromosome 3"/>
</dbReference>
<feature type="region of interest" description="Disordered" evidence="3">
    <location>
        <begin position="349"/>
        <end position="426"/>
    </location>
</feature>
<dbReference type="InterPro" id="IPR001878">
    <property type="entry name" value="Znf_CCHC"/>
</dbReference>
<feature type="domain" description="CCHC-type" evidence="4">
    <location>
        <begin position="1418"/>
        <end position="1431"/>
    </location>
</feature>
<feature type="region of interest" description="Disordered" evidence="3">
    <location>
        <begin position="1331"/>
        <end position="1415"/>
    </location>
</feature>
<dbReference type="PANTHER" id="PTHR35317">
    <property type="entry name" value="OS04G0629600 PROTEIN"/>
    <property type="match status" value="1"/>
</dbReference>
<dbReference type="GO" id="GO:0008270">
    <property type="term" value="F:zinc ion binding"/>
    <property type="evidence" value="ECO:0007669"/>
    <property type="project" value="UniProtKB-KW"/>
</dbReference>
<evidence type="ECO:0000256" key="3">
    <source>
        <dbReference type="SAM" id="MobiDB-lite"/>
    </source>
</evidence>
<dbReference type="GO" id="GO:0003676">
    <property type="term" value="F:nucleic acid binding"/>
    <property type="evidence" value="ECO:0007669"/>
    <property type="project" value="InterPro"/>
</dbReference>
<feature type="compositionally biased region" description="Basic and acidic residues" evidence="3">
    <location>
        <begin position="2115"/>
        <end position="2124"/>
    </location>
</feature>
<feature type="compositionally biased region" description="Low complexity" evidence="3">
    <location>
        <begin position="1702"/>
        <end position="1716"/>
    </location>
</feature>
<feature type="compositionally biased region" description="Low complexity" evidence="3">
    <location>
        <begin position="1403"/>
        <end position="1415"/>
    </location>
</feature>
<feature type="compositionally biased region" description="Polar residues" evidence="3">
    <location>
        <begin position="2071"/>
        <end position="2082"/>
    </location>
</feature>
<feature type="compositionally biased region" description="Basic and acidic residues" evidence="3">
    <location>
        <begin position="1266"/>
        <end position="1283"/>
    </location>
</feature>
<keyword evidence="1" id="KW-0479">Metal-binding</keyword>
<dbReference type="Pfam" id="PF00098">
    <property type="entry name" value="zf-CCHC"/>
    <property type="match status" value="2"/>
</dbReference>
<dbReference type="SUPFAM" id="SSF57756">
    <property type="entry name" value="Retrovirus zinc finger-like domains"/>
    <property type="match status" value="2"/>
</dbReference>
<keyword evidence="1" id="KW-0863">Zinc-finger</keyword>
<dbReference type="Gene3D" id="4.10.60.10">
    <property type="entry name" value="Zinc finger, CCHC-type"/>
    <property type="match status" value="2"/>
</dbReference>
<feature type="region of interest" description="Disordered" evidence="3">
    <location>
        <begin position="1702"/>
        <end position="1741"/>
    </location>
</feature>
<feature type="compositionally biased region" description="Gly residues" evidence="3">
    <location>
        <begin position="1212"/>
        <end position="1230"/>
    </location>
</feature>
<evidence type="ECO:0000259" key="4">
    <source>
        <dbReference type="PROSITE" id="PS50158"/>
    </source>
</evidence>
<dbReference type="PROSITE" id="PS50158">
    <property type="entry name" value="ZF_CCHC"/>
    <property type="match status" value="2"/>
</dbReference>
<feature type="compositionally biased region" description="Basic and acidic residues" evidence="3">
    <location>
        <begin position="377"/>
        <end position="408"/>
    </location>
</feature>
<dbReference type="EMBL" id="JARYMX010000003">
    <property type="protein sequence ID" value="KAJ9556624.1"/>
    <property type="molecule type" value="Genomic_DNA"/>
</dbReference>
<sequence length="2265" mass="256085">MSKEIIGIGSESRPPVLVMGEYQQWKRRMIHFLDLLDENLMKSIREGPIRPTVTVAAVPRTDICPELPAYVVEKPIDMYNPEQRARHLIDKRALTILIMALPNDMYARVDSLTNARDVWLEIEQQMQGGDTALGSQKESALNAYEGFKAREDESLTESYQRLNAFVNDLRRLGVEKTKYEVNVKFLKNLTPEWQNLAINIQLSRNLGVMGLHDLFSMMVQHEEFITGGRAKKAVDPLALAAVPFGGPNSVPIQPSQFNNIPPQYHQEDFYQEFNPNLGSSVQHPDDPLIITISDEELFNVNESLALISHNVQKLNANRVFNRSRGSGFPSGGRMGQGRGGHYQLDRAQYGNQGRGNYHQGERFQGYDQGSFRNYQGRYREDQGRYREDQGRFRENQERFRDQPRRDNTYLDYQGGPGHQGDWRGQVSDINYRRSLRQYTPESGYIDRQGYEGGYGGRYESGRLDQGPGYGFEQDRNDNRADERMDRGKGSFNGGDSRGNSSRQAQREDLQVQADQGGQRSNQTQIPITQNSAPQQAASPTTTCYKCGKLGHYARDCSVKYKDAAYFEKKTALMRKKEKGVALLVDEENWVCEEESSDEDDHLVKGLCLMADFEGSEAVGPSTYQDIDPSEVSTIPDITDTVAMLESKICELERCLQSERTLVTKFRIDSAIYKSSLEDLTIDYNRETLESGIRESNLSNKLVCLQKSHEELNSDHGELTIKYQLLSEERTRLFSKIQKLEDNNFKRGQSEQSLSILTQHAKKNPFYKAKPGLGLSENHVLDKAPFHLYNFEDMAASKPKPALVGGHVTEEFVRQTITYTEVINGFPNRNTRAEISAQIFRLGICTFSESENSPFPNRKTLFSESENEPLIWGFASENQVTLSRRSVLARELSKEILGIGSETRPPVLVMGEYQQWRRRMIHFLDLLDENLMKSIREGPIRPTVTVAAVPKTDTCPELPAYVVEKPVEMFNPEQRARHLIDKRALTLLIMALPNDMYARVDSLTNARDVWLEIEQQMQGGDTAVESQKESALNAYEGFKARENESLIESYQRLNAFVNDLRRLGVEKSKYEVNVKFLKNLNQEWQNMAIDIQLSQNLGTLGLHDLFSMMVQHEEFIIGGRSKKAVDPLALSAVPFGGPSTAPVQPMPYNSVSPQYYPEEYSQEFNPNYGSSVQHPDEPVIISISDDELFHVNESLALISHSVQRLNANRGYNRGRGSGFPSGGRMGQGRGGHYQPERGQYGHQGRGNYQQGGMQVYDQGGYRNNQGRFREDQGRYRDQPRRDNTYLDYQGGQGNQGDWRGQVSDINYRNSLRQYTPESGYIERQGYEIGYGGRYESGRLDQGPGYGYEQNSGDQREDERVNHGKSIYHGGDSRGNSSKHVQREDQPIHNDQGIQRENPPQGPITQNPTPQQTASPTTTCYKCGKLGHYARDCSVKYKDAAYFERKASLMRKKEKGVALMVDEENWVCEEESSDEEDHLVQGPCLMADFEGSEAVGPSTYLDIDPSEVSSIPDITDTVAMLESKICELERCLQSERTLVTKFRIDSAIYKDSLEDLTIVYNRETLESGIRESNLANKLSCLQIAHEELNSNHGELNIKFQLLSEERTRLFSKIQELEDNNFKRGQSEQTLSILTQHAKKNPFYKAKPDLGLSENHVLDKAPSHLYNFEDMAASKPKPAIVGGHVTEEFVRQTVTYSEIINGETITTTISPTNSTSGSPPTSPSPNRPIFVPASDPTNSKPTWEGIKARTPRVAMPPINYTDLNSSYDTREMEFSEETLVIPPEDTSATKCPDLVRLEKEVFALRLKAMDLDACQHQILNLKVIVSEKDSLVRNLEKALLEANAERIRLSSECETATSAFTNFQIKVADLQARYVILDIHFELLKELDHDERIMYRQSLTNQRVSNSILKRKVMNLEKLYLSNSVDDKTAPILNHPIVTPQPKPVLDAEDYYSIMSDDDEPPNSHHRIAEPKTVQDPNVEYDMKVFLDEDDDPSGFIPKKPKSVVVKSKKSTESRVPISEKSNPEGEKCVGTDKGKSVKPHAPKGLQKKHSKSNDARDSVKPIKSLDFHSSSFEVGETSQLQPNQPFSSTKPKFSKKSSGKGGNSIPTKPSSNSHRAFHADARRKDGGPNVKPPRKDHHGRNNSFSVFPKKHSPSRAGLGYVPPSVGKNLNMYVNSNRKLNDAFNTFRNDMCFMFDNFLRYGVSNSFYAPNSNVKSRKRRGRKRGKAKSSSSVKSPQPKEKSEKGTSPTDLSASNPQEPIWQWVPKQA</sequence>
<feature type="region of interest" description="Disordered" evidence="3">
    <location>
        <begin position="2206"/>
        <end position="2265"/>
    </location>
</feature>
<feature type="compositionally biased region" description="Basic residues" evidence="3">
    <location>
        <begin position="2034"/>
        <end position="2048"/>
    </location>
</feature>
<feature type="compositionally biased region" description="Basic and acidic residues" evidence="3">
    <location>
        <begin position="472"/>
        <end position="488"/>
    </location>
</feature>
<feature type="region of interest" description="Disordered" evidence="3">
    <location>
        <begin position="1987"/>
        <end position="2057"/>
    </location>
</feature>
<feature type="region of interest" description="Disordered" evidence="3">
    <location>
        <begin position="440"/>
        <end position="540"/>
    </location>
</feature>
<organism evidence="5 6">
    <name type="scientific">Centaurea solstitialis</name>
    <name type="common">yellow star-thistle</name>
    <dbReference type="NCBI Taxonomy" id="347529"/>
    <lineage>
        <taxon>Eukaryota</taxon>
        <taxon>Viridiplantae</taxon>
        <taxon>Streptophyta</taxon>
        <taxon>Embryophyta</taxon>
        <taxon>Tracheophyta</taxon>
        <taxon>Spermatophyta</taxon>
        <taxon>Magnoliopsida</taxon>
        <taxon>eudicotyledons</taxon>
        <taxon>Gunneridae</taxon>
        <taxon>Pentapetalae</taxon>
        <taxon>asterids</taxon>
        <taxon>campanulids</taxon>
        <taxon>Asterales</taxon>
        <taxon>Asteraceae</taxon>
        <taxon>Carduoideae</taxon>
        <taxon>Cardueae</taxon>
        <taxon>Centaureinae</taxon>
        <taxon>Centaurea</taxon>
    </lineage>
</organism>
<feature type="compositionally biased region" description="Basic residues" evidence="3">
    <location>
        <begin position="2212"/>
        <end position="2224"/>
    </location>
</feature>
<keyword evidence="2" id="KW-0175">Coiled coil</keyword>
<feature type="region of interest" description="Disordered" evidence="3">
    <location>
        <begin position="2071"/>
        <end position="2159"/>
    </location>
</feature>
<name>A0AA38WNX4_9ASTR</name>
<gene>
    <name evidence="5" type="ORF">OSB04_011238</name>
</gene>
<reference evidence="5" key="1">
    <citation type="submission" date="2023-03" db="EMBL/GenBank/DDBJ databases">
        <title>Chromosome-scale reference genome and RAD-based genetic map of yellow starthistle (Centaurea solstitialis) reveal putative structural variation and QTLs associated with invader traits.</title>
        <authorList>
            <person name="Reatini B."/>
            <person name="Cang F.A."/>
            <person name="Jiang Q."/>
            <person name="Mckibben M.T.W."/>
            <person name="Barker M.S."/>
            <person name="Rieseberg L.H."/>
            <person name="Dlugosch K.M."/>
        </authorList>
    </citation>
    <scope>NUCLEOTIDE SEQUENCE</scope>
    <source>
        <strain evidence="5">CAN-66</strain>
        <tissue evidence="5">Leaf</tissue>
    </source>
</reference>
<feature type="compositionally biased region" description="Polar residues" evidence="3">
    <location>
        <begin position="2242"/>
        <end position="2254"/>
    </location>
</feature>